<evidence type="ECO:0000256" key="10">
    <source>
        <dbReference type="SAM" id="Phobius"/>
    </source>
</evidence>
<evidence type="ECO:0000256" key="9">
    <source>
        <dbReference type="ARBA" id="ARBA00023136"/>
    </source>
</evidence>
<reference evidence="13" key="1">
    <citation type="submission" date="2016-09" db="EMBL/GenBank/DDBJ databases">
        <authorList>
            <person name="Varghese N."/>
            <person name="Submissions S."/>
        </authorList>
    </citation>
    <scope>NUCLEOTIDE SEQUENCE [LARGE SCALE GENOMIC DNA]</scope>
    <source>
        <strain evidence="13">JS23</strain>
    </source>
</reference>
<feature type="transmembrane region" description="Helical" evidence="10">
    <location>
        <begin position="24"/>
        <end position="44"/>
    </location>
</feature>
<protein>
    <recommendedName>
        <fullName evidence="3">histidine kinase</fullName>
        <ecNumber evidence="3">2.7.13.3</ecNumber>
    </recommendedName>
</protein>
<evidence type="ECO:0000256" key="4">
    <source>
        <dbReference type="ARBA" id="ARBA00022553"/>
    </source>
</evidence>
<dbReference type="EMBL" id="FNLO01000005">
    <property type="protein sequence ID" value="SDV48504.1"/>
    <property type="molecule type" value="Genomic_DNA"/>
</dbReference>
<comment type="catalytic activity">
    <reaction evidence="1">
        <text>ATP + protein L-histidine = ADP + protein N-phospho-L-histidine.</text>
        <dbReference type="EC" id="2.7.13.3"/>
    </reaction>
</comment>
<dbReference type="InterPro" id="IPR005467">
    <property type="entry name" value="His_kinase_dom"/>
</dbReference>
<dbReference type="SMART" id="SM00388">
    <property type="entry name" value="HisKA"/>
    <property type="match status" value="1"/>
</dbReference>
<dbReference type="InterPro" id="IPR003594">
    <property type="entry name" value="HATPase_dom"/>
</dbReference>
<dbReference type="InterPro" id="IPR013727">
    <property type="entry name" value="2CSK_N"/>
</dbReference>
<evidence type="ECO:0000313" key="13">
    <source>
        <dbReference type="Proteomes" id="UP000243719"/>
    </source>
</evidence>
<evidence type="ECO:0000313" key="12">
    <source>
        <dbReference type="EMBL" id="SDV48504.1"/>
    </source>
</evidence>
<evidence type="ECO:0000256" key="2">
    <source>
        <dbReference type="ARBA" id="ARBA00004370"/>
    </source>
</evidence>
<evidence type="ECO:0000256" key="7">
    <source>
        <dbReference type="ARBA" id="ARBA00022777"/>
    </source>
</evidence>
<keyword evidence="4" id="KW-0597">Phosphoprotein</keyword>
<dbReference type="RefSeq" id="WP_091907684.1">
    <property type="nucleotide sequence ID" value="NZ_FNLO01000005.1"/>
</dbReference>
<dbReference type="InterPro" id="IPR004358">
    <property type="entry name" value="Sig_transdc_His_kin-like_C"/>
</dbReference>
<dbReference type="GO" id="GO:0016020">
    <property type="term" value="C:membrane"/>
    <property type="evidence" value="ECO:0007669"/>
    <property type="project" value="UniProtKB-SubCell"/>
</dbReference>
<comment type="subcellular location">
    <subcellularLocation>
        <location evidence="2">Membrane</location>
    </subcellularLocation>
</comment>
<organism evidence="12 13">
    <name type="scientific">Chitinasiproducens palmae</name>
    <dbReference type="NCBI Taxonomy" id="1770053"/>
    <lineage>
        <taxon>Bacteria</taxon>
        <taxon>Pseudomonadati</taxon>
        <taxon>Pseudomonadota</taxon>
        <taxon>Betaproteobacteria</taxon>
        <taxon>Burkholderiales</taxon>
        <taxon>Burkholderiaceae</taxon>
        <taxon>Chitinasiproducens</taxon>
    </lineage>
</organism>
<evidence type="ECO:0000256" key="8">
    <source>
        <dbReference type="ARBA" id="ARBA00022989"/>
    </source>
</evidence>
<sequence>MARRGHATEHTNIPSLRRSMLRRLALPLSFLALASGLLAFGLAWQYTGRVVDRALLDLANGVAAQIRLAGPDAKHAVPPLAQAMFSDPDEPLSYRVIADGVELAGDAALPLCDSAARQCRDQSVFDGLLHDDRMRIALARVSLADGSEAVVEVAQRNARRYQLAAEFLAAIAVPLLVLLLAGWLIVWRVVTQQLSPLTRLADSLNRQTHRSLEPVDETDVPLEIRPLTGALNALLGRLAQALDAQRKFVADAAHQLRTPLTAIKLHADQAVHGGDAGRVQRALTELRESADRAVRLSNQLLSLARAEPSEQVARFVVLDVAALAFETGAEWVPRALNAGLDLGFHDSREADEALPVRGDAVLLAEAIANLIDNAIKYVPPHRPRDGHITVRIARDPVHPDTALGFAQIDIEDNGPGIGSEPPEALFERFFRGDATSGVGSGLGLAIVRDIVVLHGGTVHFENAAGGGSRFVIRLPLVRREAPH</sequence>
<dbReference type="Proteomes" id="UP000243719">
    <property type="component" value="Unassembled WGS sequence"/>
</dbReference>
<keyword evidence="6 10" id="KW-0812">Transmembrane</keyword>
<feature type="transmembrane region" description="Helical" evidence="10">
    <location>
        <begin position="167"/>
        <end position="190"/>
    </location>
</feature>
<dbReference type="Pfam" id="PF02518">
    <property type="entry name" value="HATPase_c"/>
    <property type="match status" value="1"/>
</dbReference>
<dbReference type="SUPFAM" id="SSF47384">
    <property type="entry name" value="Homodimeric domain of signal transducing histidine kinase"/>
    <property type="match status" value="1"/>
</dbReference>
<keyword evidence="7 12" id="KW-0418">Kinase</keyword>
<evidence type="ECO:0000256" key="1">
    <source>
        <dbReference type="ARBA" id="ARBA00000085"/>
    </source>
</evidence>
<evidence type="ECO:0000259" key="11">
    <source>
        <dbReference type="PROSITE" id="PS50109"/>
    </source>
</evidence>
<dbReference type="SMART" id="SM00387">
    <property type="entry name" value="HATPase_c"/>
    <property type="match status" value="1"/>
</dbReference>
<dbReference type="InterPro" id="IPR003661">
    <property type="entry name" value="HisK_dim/P_dom"/>
</dbReference>
<dbReference type="EC" id="2.7.13.3" evidence="3"/>
<dbReference type="CDD" id="cd00082">
    <property type="entry name" value="HisKA"/>
    <property type="match status" value="1"/>
</dbReference>
<proteinExistence type="predicted"/>
<dbReference type="STRING" id="1770053.SAMN05216551_105144"/>
<dbReference type="InterPro" id="IPR050428">
    <property type="entry name" value="TCS_sensor_his_kinase"/>
</dbReference>
<dbReference type="AlphaFoldDB" id="A0A1H2PP82"/>
<dbReference type="InterPro" id="IPR036097">
    <property type="entry name" value="HisK_dim/P_sf"/>
</dbReference>
<keyword evidence="5" id="KW-0808">Transferase</keyword>
<dbReference type="Gene3D" id="1.10.287.130">
    <property type="match status" value="1"/>
</dbReference>
<gene>
    <name evidence="12" type="ORF">SAMN05216551_105144</name>
</gene>
<evidence type="ECO:0000256" key="3">
    <source>
        <dbReference type="ARBA" id="ARBA00012438"/>
    </source>
</evidence>
<dbReference type="OrthoDB" id="8554694at2"/>
<dbReference type="Pfam" id="PF08521">
    <property type="entry name" value="2CSK_N"/>
    <property type="match status" value="1"/>
</dbReference>
<name>A0A1H2PP82_9BURK</name>
<dbReference type="Pfam" id="PF00512">
    <property type="entry name" value="HisKA"/>
    <property type="match status" value="1"/>
</dbReference>
<keyword evidence="8 10" id="KW-1133">Transmembrane helix</keyword>
<dbReference type="GO" id="GO:0000155">
    <property type="term" value="F:phosphorelay sensor kinase activity"/>
    <property type="evidence" value="ECO:0007669"/>
    <property type="project" value="InterPro"/>
</dbReference>
<keyword evidence="13" id="KW-1185">Reference proteome</keyword>
<dbReference type="InterPro" id="IPR036890">
    <property type="entry name" value="HATPase_C_sf"/>
</dbReference>
<dbReference type="PANTHER" id="PTHR45436:SF5">
    <property type="entry name" value="SENSOR HISTIDINE KINASE TRCS"/>
    <property type="match status" value="1"/>
</dbReference>
<accession>A0A1H2PP82</accession>
<dbReference type="SUPFAM" id="SSF55874">
    <property type="entry name" value="ATPase domain of HSP90 chaperone/DNA topoisomerase II/histidine kinase"/>
    <property type="match status" value="1"/>
</dbReference>
<dbReference type="PRINTS" id="PR00344">
    <property type="entry name" value="BCTRLSENSOR"/>
</dbReference>
<feature type="domain" description="Histidine kinase" evidence="11">
    <location>
        <begin position="251"/>
        <end position="478"/>
    </location>
</feature>
<keyword evidence="9 10" id="KW-0472">Membrane</keyword>
<evidence type="ECO:0000256" key="5">
    <source>
        <dbReference type="ARBA" id="ARBA00022679"/>
    </source>
</evidence>
<dbReference type="PANTHER" id="PTHR45436">
    <property type="entry name" value="SENSOR HISTIDINE KINASE YKOH"/>
    <property type="match status" value="1"/>
</dbReference>
<evidence type="ECO:0000256" key="6">
    <source>
        <dbReference type="ARBA" id="ARBA00022692"/>
    </source>
</evidence>
<dbReference type="PROSITE" id="PS50109">
    <property type="entry name" value="HIS_KIN"/>
    <property type="match status" value="1"/>
</dbReference>
<dbReference type="Gene3D" id="3.30.565.10">
    <property type="entry name" value="Histidine kinase-like ATPase, C-terminal domain"/>
    <property type="match status" value="1"/>
</dbReference>
<dbReference type="CDD" id="cd00075">
    <property type="entry name" value="HATPase"/>
    <property type="match status" value="1"/>
</dbReference>